<feature type="compositionally biased region" description="Acidic residues" evidence="7">
    <location>
        <begin position="261"/>
        <end position="274"/>
    </location>
</feature>
<sequence>MAERKPSAANLRSRSAVDNDPQARLPSISDLNLNLNLRSAAPASSPFPLTPRVTRSSARNAASQGALQADLNSPQTSSAPSPAITGNNTNTNQSAQSSSRPASSRKRKPASGENSSPTQPPQNEPAASARRSKRQKVSEQAPPQPAAVPTPAPATRKRKGKNTASMSSPAGSDPPPPARMQDSTISTSASSSRKSSRNKKNSQTAPESSATVASSSTRRSKRTSSNHPPPDQDTTMTGTKDHEDEEEAPPPPPPPPPAHDPDEDNSDDNDDDDDEPHRHYDDDPFGGFGGPPGSGLSSTLRALTGMMSGLSSRLRDILHNLRQKEDASAQLVALQELAEILLVSNEDNLSGHFSPDAFVKELVTLMQPNEITGEENSEIMLLACRCLANLMEALPASAANVVYGGAVPILCQKLLEIHYIDLAEQALSTLEKISVEYPTSIVREGGLTACLTYLDFFPTGTQRTAVTTAANCCRNIPEDSFNVITGVMPILLNVLNSNDQRVVEQASLCVTRIIESFKYQSSKLEQLVSVDLLKVILRLLVPGTTNLISANIHTQFLRVLAITARASPSLSAELFKLNVVETLYQILTGVSPPSETEDVASKLDSVVIMQALIHRPREQIIETLNVVCELLPGLKWHDGSGPLVPADLDIAEPIASSSFGSRKKSSNEKRLELLDECKDQVRRFALILFPTLTDAFSSTVNLSVRQKVLNAQLKMLSNLDKDILVDALKAVPYASFLASILSQQDHPSLVMSAIQITELLLNRLDDIYRYQIYREGVIIEIMKLASEYQEPESRTTETPADHSMASGDEGDRVSIHNGSGDEDEEDREDDDDDDDENDDEDQENDHHDDDMSGSPASSDGSTMSIDGPPRPYVGDIPSMKTRIAEAAKKFLETHETEKHSKSMKKKAKKILDNLEALASGIEEFYLRRTAKDLSPENGTALFEKLASYFDADVLDSVTSAELLSSGLVRVLEEVFSNPDEMLANAARAAFLEVFMGRYVSSKPKTATADSPATPFSILIHKLQDLLSRSEHFEVITVHHSSFDGNRSSAASMLAKQIRLRLVADEDSDIPRSFRSINVHIHAIATFKALDDWLRPRITLHERPRGPRPRDGLSRALAAMASSAGLPSAERLAERLGSSYAAPPPPIPSQPSGSRQPRRSKSKQPGQPDTPSTPGSATGSGREKAILRRSTRRQPAQPSESHTPAPPPPPPEDDEDVQSTLECADEKPITDEDEEAETAADNSALDAIVGELDEDMEDAPARDPSAVNLVEAAGGKITARKEDGTRVPTPAQAGGANLPSRSAPPQPPASQQSTPTPSAPSASRPLSYAAAIQAIPQDWHIEFSLNDRVIPNETTIYRAVHNNSSLPDDHVSRSVWSTMHVIKFRRVPGPPPAEPIGFGSTFDGASDVNGVPASLANNPTTASILRLLNILHDLNANIDDIMVENKDTLKLNVEPLSQFVNTKLTAKLNRQLEEPLIVASNCLPGWSEDLARLYPFLFPFETRHLFLQSTSFGYARSMSRWQNAQQEETRRDRRDDNVFLGRLQRQKVRISRSKILESALKVMELYGSSQSILEVEYFEEVGTGLGPTLEFYSTVSKEFSKKKLRLWRDMDSNDSDEFISGPTGLFPRPLSDDDASASVILQLFKMLGKFVARSMIDSRIIDLNFNPIFFRIGEGSSSVKPSLGAVKIVDPGLANSLKHIKKFAMAKKAIDEDPNRTPAQKVADTEKIVVDNGTLEDLALDFTLPGYPEIELIPGGSHIPVTIYNVESYLDKVIDMTLGRGVKRQVEAFRTGFSQVFPYSALSAFTPDELVALFGRVEEDWSLETLMDSIKADHGFNMDSKSVRNLLQTMSELSPAQRRDFLQFTTGSPKLPIGGFKSLTPMFTVVCKPSEPPYTSDDYLPSVMTCVNYLKLPDYSSIDSMKRQLFTAIREGQGAFHLS</sequence>
<dbReference type="PANTHER" id="PTHR45670:SF1">
    <property type="entry name" value="E3 UBIQUITIN-PROTEIN LIGASE HECTD1"/>
    <property type="match status" value="1"/>
</dbReference>
<evidence type="ECO:0000256" key="1">
    <source>
        <dbReference type="ARBA" id="ARBA00000885"/>
    </source>
</evidence>
<keyword evidence="4" id="KW-0808">Transferase</keyword>
<feature type="region of interest" description="Disordered" evidence="7">
    <location>
        <begin position="1"/>
        <end position="27"/>
    </location>
</feature>
<dbReference type="PROSITE" id="PS50237">
    <property type="entry name" value="HECT"/>
    <property type="match status" value="1"/>
</dbReference>
<feature type="region of interest" description="Disordered" evidence="7">
    <location>
        <begin position="1137"/>
        <end position="1324"/>
    </location>
</feature>
<dbReference type="Gene3D" id="3.30.2410.10">
    <property type="entry name" value="Hect, E3 ligase catalytic domain"/>
    <property type="match status" value="1"/>
</dbReference>
<feature type="compositionally biased region" description="Polar residues" evidence="7">
    <location>
        <begin position="1192"/>
        <end position="1201"/>
    </location>
</feature>
<evidence type="ECO:0000259" key="8">
    <source>
        <dbReference type="PROSITE" id="PS50237"/>
    </source>
</evidence>
<evidence type="ECO:0000256" key="6">
    <source>
        <dbReference type="PROSITE-ProRule" id="PRU00104"/>
    </source>
</evidence>
<dbReference type="Pfam" id="PF00632">
    <property type="entry name" value="HECT"/>
    <property type="match status" value="1"/>
</dbReference>
<feature type="compositionally biased region" description="Low complexity" evidence="7">
    <location>
        <begin position="87"/>
        <end position="102"/>
    </location>
</feature>
<feature type="compositionally biased region" description="Low complexity" evidence="7">
    <location>
        <begin position="1308"/>
        <end position="1324"/>
    </location>
</feature>
<dbReference type="GO" id="GO:0061630">
    <property type="term" value="F:ubiquitin protein ligase activity"/>
    <property type="evidence" value="ECO:0007669"/>
    <property type="project" value="UniProtKB-EC"/>
</dbReference>
<dbReference type="SUPFAM" id="SSF56204">
    <property type="entry name" value="Hect, E3 ligase catalytic domain"/>
    <property type="match status" value="1"/>
</dbReference>
<evidence type="ECO:0000256" key="3">
    <source>
        <dbReference type="ARBA" id="ARBA00012485"/>
    </source>
</evidence>
<dbReference type="InterPro" id="IPR016024">
    <property type="entry name" value="ARM-type_fold"/>
</dbReference>
<feature type="region of interest" description="Disordered" evidence="7">
    <location>
        <begin position="790"/>
        <end position="876"/>
    </location>
</feature>
<evidence type="ECO:0000313" key="9">
    <source>
        <dbReference type="EMBL" id="KAK6957055.1"/>
    </source>
</evidence>
<dbReference type="InterPro" id="IPR045322">
    <property type="entry name" value="HECTD1/TRIP12-like"/>
</dbReference>
<proteinExistence type="inferred from homology"/>
<dbReference type="SMART" id="SM00119">
    <property type="entry name" value="HECTc"/>
    <property type="match status" value="1"/>
</dbReference>
<dbReference type="InterPro" id="IPR011989">
    <property type="entry name" value="ARM-like"/>
</dbReference>
<comment type="caution">
    <text evidence="9">The sequence shown here is derived from an EMBL/GenBank/DDBJ whole genome shotgun (WGS) entry which is preliminary data.</text>
</comment>
<dbReference type="GO" id="GO:0043161">
    <property type="term" value="P:proteasome-mediated ubiquitin-dependent protein catabolic process"/>
    <property type="evidence" value="ECO:0007669"/>
    <property type="project" value="TreeGrafter"/>
</dbReference>
<dbReference type="InterPro" id="IPR000569">
    <property type="entry name" value="HECT_dom"/>
</dbReference>
<dbReference type="PANTHER" id="PTHR45670">
    <property type="entry name" value="E3 UBIQUITIN-PROTEIN LIGASE TRIP12"/>
    <property type="match status" value="1"/>
</dbReference>
<dbReference type="InterPro" id="IPR057948">
    <property type="entry name" value="TPR_TRIP12_N"/>
</dbReference>
<accession>A0AAX6MWR4</accession>
<feature type="compositionally biased region" description="Polar residues" evidence="7">
    <location>
        <begin position="854"/>
        <end position="864"/>
    </location>
</feature>
<feature type="region of interest" description="Disordered" evidence="7">
    <location>
        <begin position="40"/>
        <end position="299"/>
    </location>
</feature>
<dbReference type="GO" id="GO:0016607">
    <property type="term" value="C:nuclear speck"/>
    <property type="evidence" value="ECO:0007669"/>
    <property type="project" value="TreeGrafter"/>
</dbReference>
<feature type="compositionally biased region" description="Acidic residues" evidence="7">
    <location>
        <begin position="820"/>
        <end position="843"/>
    </location>
</feature>
<evidence type="ECO:0000256" key="4">
    <source>
        <dbReference type="ARBA" id="ARBA00022679"/>
    </source>
</evidence>
<feature type="compositionally biased region" description="Low complexity" evidence="7">
    <location>
        <begin position="183"/>
        <end position="193"/>
    </location>
</feature>
<dbReference type="Proteomes" id="UP001369815">
    <property type="component" value="Unassembled WGS sequence"/>
</dbReference>
<feature type="active site" description="Glycyl thioester intermediate" evidence="6">
    <location>
        <position position="1905"/>
    </location>
</feature>
<organism evidence="9 10">
    <name type="scientific">Daldinia eschscholtzii</name>
    <dbReference type="NCBI Taxonomy" id="292717"/>
    <lineage>
        <taxon>Eukaryota</taxon>
        <taxon>Fungi</taxon>
        <taxon>Dikarya</taxon>
        <taxon>Ascomycota</taxon>
        <taxon>Pezizomycotina</taxon>
        <taxon>Sordariomycetes</taxon>
        <taxon>Xylariomycetidae</taxon>
        <taxon>Xylariales</taxon>
        <taxon>Hypoxylaceae</taxon>
        <taxon>Daldinia</taxon>
    </lineage>
</organism>
<dbReference type="SUPFAM" id="SSF48371">
    <property type="entry name" value="ARM repeat"/>
    <property type="match status" value="1"/>
</dbReference>
<evidence type="ECO:0000256" key="5">
    <source>
        <dbReference type="ARBA" id="ARBA00022786"/>
    </source>
</evidence>
<dbReference type="EMBL" id="JBANMG010000002">
    <property type="protein sequence ID" value="KAK6957055.1"/>
    <property type="molecule type" value="Genomic_DNA"/>
</dbReference>
<dbReference type="GO" id="GO:0000209">
    <property type="term" value="P:protein polyubiquitination"/>
    <property type="evidence" value="ECO:0007669"/>
    <property type="project" value="TreeGrafter"/>
</dbReference>
<comment type="similarity">
    <text evidence="2">Belongs to the UPL family. K-HECT subfamily.</text>
</comment>
<keyword evidence="5 6" id="KW-0833">Ubl conjugation pathway</keyword>
<keyword evidence="10" id="KW-1185">Reference proteome</keyword>
<feature type="domain" description="HECT" evidence="8">
    <location>
        <begin position="1585"/>
        <end position="1938"/>
    </location>
</feature>
<feature type="compositionally biased region" description="Polar residues" evidence="7">
    <location>
        <begin position="53"/>
        <end position="86"/>
    </location>
</feature>
<feature type="compositionally biased region" description="Low complexity" evidence="7">
    <location>
        <begin position="208"/>
        <end position="217"/>
    </location>
</feature>
<dbReference type="Pfam" id="PF25579">
    <property type="entry name" value="TPR_TRIP12_N"/>
    <property type="match status" value="1"/>
</dbReference>
<dbReference type="Gene3D" id="3.30.2160.10">
    <property type="entry name" value="Hect, E3 ligase catalytic domain"/>
    <property type="match status" value="1"/>
</dbReference>
<evidence type="ECO:0000256" key="7">
    <source>
        <dbReference type="SAM" id="MobiDB-lite"/>
    </source>
</evidence>
<reference evidence="9 10" key="1">
    <citation type="journal article" date="2024" name="Front Chem Biol">
        <title>Unveiling the potential of Daldinia eschscholtzii MFLUCC 19-0629 through bioactivity and bioinformatics studies for enhanced sustainable agriculture production.</title>
        <authorList>
            <person name="Brooks S."/>
            <person name="Weaver J.A."/>
            <person name="Klomchit A."/>
            <person name="Alharthi S.A."/>
            <person name="Onlamun T."/>
            <person name="Nurani R."/>
            <person name="Vong T.K."/>
            <person name="Alberti F."/>
            <person name="Greco C."/>
        </authorList>
    </citation>
    <scope>NUCLEOTIDE SEQUENCE [LARGE SCALE GENOMIC DNA]</scope>
    <source>
        <strain evidence="9">MFLUCC 19-0629</strain>
    </source>
</reference>
<dbReference type="Gene3D" id="3.90.1750.10">
    <property type="entry name" value="Hect, E3 ligase catalytic domains"/>
    <property type="match status" value="1"/>
</dbReference>
<feature type="compositionally biased region" description="Polar residues" evidence="7">
    <location>
        <begin position="1166"/>
        <end position="1178"/>
    </location>
</feature>
<protein>
    <recommendedName>
        <fullName evidence="3">HECT-type E3 ubiquitin transferase</fullName>
        <ecNumber evidence="3">2.3.2.26</ecNumber>
    </recommendedName>
</protein>
<evidence type="ECO:0000256" key="2">
    <source>
        <dbReference type="ARBA" id="ARBA00006331"/>
    </source>
</evidence>
<comment type="catalytic activity">
    <reaction evidence="1">
        <text>S-ubiquitinyl-[E2 ubiquitin-conjugating enzyme]-L-cysteine + [acceptor protein]-L-lysine = [E2 ubiquitin-conjugating enzyme]-L-cysteine + N(6)-ubiquitinyl-[acceptor protein]-L-lysine.</text>
        <dbReference type="EC" id="2.3.2.26"/>
    </reaction>
</comment>
<dbReference type="InterPro" id="IPR035983">
    <property type="entry name" value="Hect_E3_ubiquitin_ligase"/>
</dbReference>
<dbReference type="CDD" id="cd00078">
    <property type="entry name" value="HECTc"/>
    <property type="match status" value="1"/>
</dbReference>
<feature type="compositionally biased region" description="Pro residues" evidence="7">
    <location>
        <begin position="249"/>
        <end position="258"/>
    </location>
</feature>
<evidence type="ECO:0000313" key="10">
    <source>
        <dbReference type="Proteomes" id="UP001369815"/>
    </source>
</evidence>
<feature type="compositionally biased region" description="Pro residues" evidence="7">
    <location>
        <begin position="142"/>
        <end position="152"/>
    </location>
</feature>
<dbReference type="Gene3D" id="1.25.10.10">
    <property type="entry name" value="Leucine-rich Repeat Variant"/>
    <property type="match status" value="1"/>
</dbReference>
<gene>
    <name evidence="9" type="ORF">Daesc_002340</name>
</gene>
<dbReference type="EC" id="2.3.2.26" evidence="3"/>
<name>A0AAX6MWR4_9PEZI</name>